<comment type="subcellular location">
    <subcellularLocation>
        <location evidence="1">Cell envelope</location>
    </subcellularLocation>
</comment>
<keyword evidence="6" id="KW-1185">Reference proteome</keyword>
<dbReference type="AlphaFoldDB" id="A0A7Z0WLD3"/>
<evidence type="ECO:0000313" key="6">
    <source>
        <dbReference type="Proteomes" id="UP000185696"/>
    </source>
</evidence>
<dbReference type="InterPro" id="IPR036365">
    <property type="entry name" value="PGBD-like_sf"/>
</dbReference>
<dbReference type="RefSeq" id="WP_075134316.1">
    <property type="nucleotide sequence ID" value="NZ_MSIF01000009.1"/>
</dbReference>
<dbReference type="Gene3D" id="2.40.420.20">
    <property type="match status" value="1"/>
</dbReference>
<evidence type="ECO:0000256" key="1">
    <source>
        <dbReference type="ARBA" id="ARBA00004196"/>
    </source>
</evidence>
<dbReference type="Gene3D" id="1.10.101.10">
    <property type="entry name" value="PGBD-like superfamily/PGBD"/>
    <property type="match status" value="1"/>
</dbReference>
<dbReference type="OrthoDB" id="3268648at2"/>
<keyword evidence="3" id="KW-0732">Signal</keyword>
<name>A0A7Z0WLD3_9PSEU</name>
<evidence type="ECO:0000256" key="2">
    <source>
        <dbReference type="ARBA" id="ARBA00023054"/>
    </source>
</evidence>
<organism evidence="5 6">
    <name type="scientific">Actinophytocola xinjiangensis</name>
    <dbReference type="NCBI Taxonomy" id="485602"/>
    <lineage>
        <taxon>Bacteria</taxon>
        <taxon>Bacillati</taxon>
        <taxon>Actinomycetota</taxon>
        <taxon>Actinomycetes</taxon>
        <taxon>Pseudonocardiales</taxon>
        <taxon>Pseudonocardiaceae</taxon>
    </lineage>
</organism>
<proteinExistence type="predicted"/>
<dbReference type="InterPro" id="IPR036366">
    <property type="entry name" value="PGBDSf"/>
</dbReference>
<dbReference type="GO" id="GO:0030313">
    <property type="term" value="C:cell envelope"/>
    <property type="evidence" value="ECO:0007669"/>
    <property type="project" value="UniProtKB-SubCell"/>
</dbReference>
<feature type="domain" description="Peptidoglycan binding-like" evidence="4">
    <location>
        <begin position="119"/>
        <end position="168"/>
    </location>
</feature>
<dbReference type="EMBL" id="MSIF01000009">
    <property type="protein sequence ID" value="OLF09323.1"/>
    <property type="molecule type" value="Genomic_DNA"/>
</dbReference>
<protein>
    <submittedName>
        <fullName evidence="5">Peptidoglycan-binding protein</fullName>
    </submittedName>
</protein>
<dbReference type="SUPFAM" id="SSF47090">
    <property type="entry name" value="PGBD-like"/>
    <property type="match status" value="1"/>
</dbReference>
<gene>
    <name evidence="5" type="ORF">BLA60_19270</name>
</gene>
<dbReference type="Proteomes" id="UP000185696">
    <property type="component" value="Unassembled WGS sequence"/>
</dbReference>
<dbReference type="InterPro" id="IPR050465">
    <property type="entry name" value="UPF0194_transport"/>
</dbReference>
<feature type="chain" id="PRO_5031100109" evidence="3">
    <location>
        <begin position="24"/>
        <end position="346"/>
    </location>
</feature>
<dbReference type="InterPro" id="IPR002477">
    <property type="entry name" value="Peptidoglycan-bd-like"/>
</dbReference>
<dbReference type="PANTHER" id="PTHR32347">
    <property type="entry name" value="EFFLUX SYSTEM COMPONENT YKNX-RELATED"/>
    <property type="match status" value="1"/>
</dbReference>
<evidence type="ECO:0000313" key="5">
    <source>
        <dbReference type="EMBL" id="OLF09323.1"/>
    </source>
</evidence>
<evidence type="ECO:0000256" key="3">
    <source>
        <dbReference type="SAM" id="SignalP"/>
    </source>
</evidence>
<dbReference type="Pfam" id="PF01471">
    <property type="entry name" value="PG_binding_1"/>
    <property type="match status" value="1"/>
</dbReference>
<reference evidence="5 6" key="1">
    <citation type="submission" date="2016-12" db="EMBL/GenBank/DDBJ databases">
        <title>The draft genome sequence of Actinophytocola xinjiangensis.</title>
        <authorList>
            <person name="Wang W."/>
            <person name="Yuan L."/>
        </authorList>
    </citation>
    <scope>NUCLEOTIDE SEQUENCE [LARGE SCALE GENOMIC DNA]</scope>
    <source>
        <strain evidence="5 6">CGMCC 4.4663</strain>
    </source>
</reference>
<dbReference type="PANTHER" id="PTHR32347:SF23">
    <property type="entry name" value="BLL5650 PROTEIN"/>
    <property type="match status" value="1"/>
</dbReference>
<accession>A0A7Z0WLD3</accession>
<keyword evidence="2" id="KW-0175">Coiled coil</keyword>
<sequence length="346" mass="35024">MTARRVALVLVAVVVTGAGAVAAAGVDWGSAPAADTPDLPAATAEVTRQTLVERTVAGGEVDFGAGTPVRSTLPGTVTALPAVGSVIRRGAALYRVDDQPVVLLYGPMPAYRALAAGVSGADVTQFERNLEALGYTGFTVDDEYTSATAAAVADWQQDVGLPDTGRVEPGRLHYAPGPVRVDTVRAAPGDVAGSEILTHTGVTRVVTVDLDVSEQRLAPVGAPVTVTLPDGRTVDGTVTAARTVVTPAQGEAEPTTTVAVTIGVKDQKALGGDSAVRVAFTAAERPDVLTVPVGALLALSEGGYGVEVVDARSTRLVPVETGLFADGRVEISGQGLAEGLTVGTVS</sequence>
<comment type="caution">
    <text evidence="5">The sequence shown here is derived from an EMBL/GenBank/DDBJ whole genome shotgun (WGS) entry which is preliminary data.</text>
</comment>
<evidence type="ECO:0000259" key="4">
    <source>
        <dbReference type="Pfam" id="PF01471"/>
    </source>
</evidence>
<feature type="signal peptide" evidence="3">
    <location>
        <begin position="1"/>
        <end position="23"/>
    </location>
</feature>